<dbReference type="InterPro" id="IPR004843">
    <property type="entry name" value="Calcineurin-like_PHP"/>
</dbReference>
<sequence>MLNTPEIPETPGESNDNFNQMKLLAIGDIHGRTIWKKIVAKERADRIIFLGDYFDSREDITCSEELRNFESILSFKERFSEKVVLLFGNHDLHYIINEQYSGFRYSCQKPIQEIIHNALQKNLMQMCFSMHSFLFSHSGVTKTWYQSQFGEEYVQSDMVCDFVNKLFRKQPDAFRFTVGPNCDFSGDDITQPPTWVRPASLLADKLDGYIQIVGHTTQTSLAIIDKVAFADTLGTSGEYLIIIDDVLKAGRL</sequence>
<evidence type="ECO:0000313" key="2">
    <source>
        <dbReference type="EMBL" id="MDJ1503086.1"/>
    </source>
</evidence>
<accession>A0AAE3UGB3</accession>
<dbReference type="AlphaFoldDB" id="A0AAE3UGB3"/>
<dbReference type="InterPro" id="IPR029052">
    <property type="entry name" value="Metallo-depent_PP-like"/>
</dbReference>
<protein>
    <submittedName>
        <fullName evidence="2">Metallophosphoesterase</fullName>
    </submittedName>
</protein>
<dbReference type="EMBL" id="JASJOU010000007">
    <property type="protein sequence ID" value="MDJ1503086.1"/>
    <property type="molecule type" value="Genomic_DNA"/>
</dbReference>
<evidence type="ECO:0000259" key="1">
    <source>
        <dbReference type="Pfam" id="PF00149"/>
    </source>
</evidence>
<dbReference type="RefSeq" id="WP_314513559.1">
    <property type="nucleotide sequence ID" value="NZ_JASJOU010000007.1"/>
</dbReference>
<reference evidence="2" key="1">
    <citation type="submission" date="2023-05" db="EMBL/GenBank/DDBJ databases">
        <authorList>
            <person name="Zhang X."/>
        </authorList>
    </citation>
    <scope>NUCLEOTIDE SEQUENCE</scope>
    <source>
        <strain evidence="2">BD1B2-1</strain>
    </source>
</reference>
<comment type="caution">
    <text evidence="2">The sequence shown here is derived from an EMBL/GenBank/DDBJ whole genome shotgun (WGS) entry which is preliminary data.</text>
</comment>
<keyword evidence="3" id="KW-1185">Reference proteome</keyword>
<feature type="domain" description="Calcineurin-like phosphoesterase" evidence="1">
    <location>
        <begin position="21"/>
        <end position="117"/>
    </location>
</feature>
<dbReference type="GO" id="GO:0016787">
    <property type="term" value="F:hydrolase activity"/>
    <property type="evidence" value="ECO:0007669"/>
    <property type="project" value="InterPro"/>
</dbReference>
<gene>
    <name evidence="2" type="ORF">QNI22_20625</name>
</gene>
<dbReference type="Gene3D" id="3.60.21.10">
    <property type="match status" value="1"/>
</dbReference>
<evidence type="ECO:0000313" key="3">
    <source>
        <dbReference type="Proteomes" id="UP001232063"/>
    </source>
</evidence>
<proteinExistence type="predicted"/>
<dbReference type="SUPFAM" id="SSF56300">
    <property type="entry name" value="Metallo-dependent phosphatases"/>
    <property type="match status" value="1"/>
</dbReference>
<organism evidence="2 3">
    <name type="scientific">Xanthocytophaga agilis</name>
    <dbReference type="NCBI Taxonomy" id="3048010"/>
    <lineage>
        <taxon>Bacteria</taxon>
        <taxon>Pseudomonadati</taxon>
        <taxon>Bacteroidota</taxon>
        <taxon>Cytophagia</taxon>
        <taxon>Cytophagales</taxon>
        <taxon>Rhodocytophagaceae</taxon>
        <taxon>Xanthocytophaga</taxon>
    </lineage>
</organism>
<dbReference type="Proteomes" id="UP001232063">
    <property type="component" value="Unassembled WGS sequence"/>
</dbReference>
<dbReference type="Pfam" id="PF00149">
    <property type="entry name" value="Metallophos"/>
    <property type="match status" value="1"/>
</dbReference>
<name>A0AAE3UGB3_9BACT</name>